<dbReference type="Pfam" id="PF03291">
    <property type="entry name" value="mRNA_G-N7_MeTrfase"/>
    <property type="match status" value="2"/>
</dbReference>
<feature type="compositionally biased region" description="Polar residues" evidence="12">
    <location>
        <begin position="74"/>
        <end position="92"/>
    </location>
</feature>
<evidence type="ECO:0000256" key="8">
    <source>
        <dbReference type="ARBA" id="ARBA00032772"/>
    </source>
</evidence>
<dbReference type="PANTHER" id="PTHR12189">
    <property type="entry name" value="MRNA GUANINE-7- METHYLTRANSFERASE"/>
    <property type="match status" value="1"/>
</dbReference>
<dbReference type="GO" id="GO:0004482">
    <property type="term" value="F:mRNA 5'-cap (guanine-N7-)-methyltransferase activity"/>
    <property type="evidence" value="ECO:0007669"/>
    <property type="project" value="UniProtKB-EC"/>
</dbReference>
<evidence type="ECO:0000256" key="11">
    <source>
        <dbReference type="ARBA" id="ARBA00049739"/>
    </source>
</evidence>
<dbReference type="EC" id="2.1.1.56" evidence="2"/>
<keyword evidence="3 14" id="KW-0489">Methyltransferase</keyword>
<keyword evidence="7" id="KW-0507">mRNA processing</keyword>
<evidence type="ECO:0000313" key="15">
    <source>
        <dbReference type="Proteomes" id="UP000292702"/>
    </source>
</evidence>
<keyword evidence="4 14" id="KW-0808">Transferase</keyword>
<feature type="region of interest" description="Disordered" evidence="12">
    <location>
        <begin position="1"/>
        <end position="93"/>
    </location>
</feature>
<comment type="caution">
    <text evidence="14">The sequence shown here is derived from an EMBL/GenBank/DDBJ whole genome shotgun (WGS) entry which is preliminary data.</text>
</comment>
<gene>
    <name evidence="14" type="primary">ABD1_2</name>
    <name evidence="14" type="ORF">EIP91_006636</name>
</gene>
<evidence type="ECO:0000256" key="10">
    <source>
        <dbReference type="ARBA" id="ARBA00044712"/>
    </source>
</evidence>
<dbReference type="GO" id="GO:0003723">
    <property type="term" value="F:RNA binding"/>
    <property type="evidence" value="ECO:0007669"/>
    <property type="project" value="UniProtKB-KW"/>
</dbReference>
<evidence type="ECO:0000256" key="6">
    <source>
        <dbReference type="ARBA" id="ARBA00022884"/>
    </source>
</evidence>
<name>A0A4R0R5L1_9APHY</name>
<protein>
    <recommendedName>
        <fullName evidence="11">mRNA cap guanine-N(7) methyltransferase</fullName>
        <ecNumber evidence="2">2.1.1.56</ecNumber>
    </recommendedName>
    <alternativeName>
        <fullName evidence="8">mRNA (guanine-N(7))-methyltransferase</fullName>
    </alternativeName>
    <alternativeName>
        <fullName evidence="9">mRNA cap methyltransferase</fullName>
    </alternativeName>
</protein>
<evidence type="ECO:0000256" key="7">
    <source>
        <dbReference type="ARBA" id="ARBA00023042"/>
    </source>
</evidence>
<evidence type="ECO:0000256" key="2">
    <source>
        <dbReference type="ARBA" id="ARBA00011926"/>
    </source>
</evidence>
<feature type="domain" description="MRNA cap 0 methyltransferase" evidence="13">
    <location>
        <begin position="303"/>
        <end position="428"/>
    </location>
</feature>
<dbReference type="STRING" id="92696.A0A4R0R5L1"/>
<feature type="compositionally biased region" description="Low complexity" evidence="12">
    <location>
        <begin position="162"/>
        <end position="181"/>
    </location>
</feature>
<keyword evidence="5" id="KW-0949">S-adenosyl-L-methionine</keyword>
<dbReference type="GO" id="GO:0005634">
    <property type="term" value="C:nucleus"/>
    <property type="evidence" value="ECO:0007669"/>
    <property type="project" value="TreeGrafter"/>
</dbReference>
<proteinExistence type="predicted"/>
<evidence type="ECO:0000256" key="4">
    <source>
        <dbReference type="ARBA" id="ARBA00022679"/>
    </source>
</evidence>
<keyword evidence="7" id="KW-0506">mRNA capping</keyword>
<dbReference type="SUPFAM" id="SSF53335">
    <property type="entry name" value="S-adenosyl-L-methionine-dependent methyltransferases"/>
    <property type="match status" value="1"/>
</dbReference>
<evidence type="ECO:0000256" key="1">
    <source>
        <dbReference type="ARBA" id="ARBA00003378"/>
    </source>
</evidence>
<dbReference type="InterPro" id="IPR004971">
    <property type="entry name" value="mRNA_G-N7_MeTrfase_dom"/>
</dbReference>
<evidence type="ECO:0000256" key="5">
    <source>
        <dbReference type="ARBA" id="ARBA00022691"/>
    </source>
</evidence>
<dbReference type="Proteomes" id="UP000292702">
    <property type="component" value="Unassembled WGS sequence"/>
</dbReference>
<dbReference type="PROSITE" id="PS51562">
    <property type="entry name" value="RNA_CAP0_MT"/>
    <property type="match status" value="1"/>
</dbReference>
<dbReference type="Gene3D" id="3.40.50.150">
    <property type="entry name" value="Vaccinia Virus protein VP39"/>
    <property type="match status" value="1"/>
</dbReference>
<feature type="compositionally biased region" description="Pro residues" evidence="12">
    <location>
        <begin position="148"/>
        <end position="161"/>
    </location>
</feature>
<feature type="compositionally biased region" description="Pro residues" evidence="12">
    <location>
        <begin position="194"/>
        <end position="215"/>
    </location>
</feature>
<accession>A0A4R0R5L1</accession>
<reference evidence="14 15" key="1">
    <citation type="submission" date="2018-11" db="EMBL/GenBank/DDBJ databases">
        <title>Genome assembly of Steccherinum ochraceum LE-BIN_3174, the white-rot fungus of the Steccherinaceae family (The Residual Polyporoid clade, Polyporales, Basidiomycota).</title>
        <authorList>
            <person name="Fedorova T.V."/>
            <person name="Glazunova O.A."/>
            <person name="Landesman E.O."/>
            <person name="Moiseenko K.V."/>
            <person name="Psurtseva N.V."/>
            <person name="Savinova O.S."/>
            <person name="Shakhova N.V."/>
            <person name="Tyazhelova T.V."/>
            <person name="Vasina D.V."/>
        </authorList>
    </citation>
    <scope>NUCLEOTIDE SEQUENCE [LARGE SCALE GENOMIC DNA]</scope>
    <source>
        <strain evidence="14 15">LE-BIN_3174</strain>
    </source>
</reference>
<comment type="function">
    <text evidence="1">Responsible for methylating the 5'-cap structure of mRNAs.</text>
</comment>
<feature type="region of interest" description="Disordered" evidence="12">
    <location>
        <begin position="148"/>
        <end position="232"/>
    </location>
</feature>
<evidence type="ECO:0000256" key="12">
    <source>
        <dbReference type="SAM" id="MobiDB-lite"/>
    </source>
</evidence>
<evidence type="ECO:0000259" key="13">
    <source>
        <dbReference type="PROSITE" id="PS51562"/>
    </source>
</evidence>
<dbReference type="InterPro" id="IPR029063">
    <property type="entry name" value="SAM-dependent_MTases_sf"/>
</dbReference>
<evidence type="ECO:0000256" key="3">
    <source>
        <dbReference type="ARBA" id="ARBA00022603"/>
    </source>
</evidence>
<comment type="catalytic activity">
    <reaction evidence="10">
        <text>a 5'-end (5'-triphosphoguanosine)-ribonucleoside in mRNA + S-adenosyl-L-methionine = a 5'-end (N(7)-methyl 5'-triphosphoguanosine)-ribonucleoside in mRNA + S-adenosyl-L-homocysteine</text>
        <dbReference type="Rhea" id="RHEA:67008"/>
        <dbReference type="Rhea" id="RHEA-COMP:17166"/>
        <dbReference type="Rhea" id="RHEA-COMP:17167"/>
        <dbReference type="ChEBI" id="CHEBI:57856"/>
        <dbReference type="ChEBI" id="CHEBI:59789"/>
        <dbReference type="ChEBI" id="CHEBI:156461"/>
        <dbReference type="ChEBI" id="CHEBI:167617"/>
        <dbReference type="EC" id="2.1.1.56"/>
    </reaction>
</comment>
<feature type="compositionally biased region" description="Polar residues" evidence="12">
    <location>
        <begin position="42"/>
        <end position="53"/>
    </location>
</feature>
<evidence type="ECO:0000256" key="9">
    <source>
        <dbReference type="ARBA" id="ARBA00033387"/>
    </source>
</evidence>
<dbReference type="CDD" id="cd02440">
    <property type="entry name" value="AdoMet_MTases"/>
    <property type="match status" value="1"/>
</dbReference>
<dbReference type="AlphaFoldDB" id="A0A4R0R5L1"/>
<dbReference type="InterPro" id="IPR039753">
    <property type="entry name" value="RG7MT1"/>
</dbReference>
<dbReference type="PANTHER" id="PTHR12189:SF2">
    <property type="entry name" value="MRNA CAP GUANINE-N7 METHYLTRANSFERASE"/>
    <property type="match status" value="1"/>
</dbReference>
<keyword evidence="15" id="KW-1185">Reference proteome</keyword>
<dbReference type="OrthoDB" id="10248867at2759"/>
<keyword evidence="6" id="KW-0694">RNA-binding</keyword>
<sequence length="428" mass="45936">MPAFDPVRDAVLNSPITQTRPLPSRIHLDLSSLSNAPNPSPTGSDSAISTASPVTRRATDLSVLLNSEPVEPSSIGTPLFTPTTPRAPTNLSHLLHNESPEDALSHATPLRRRSLTETASYFPQTFASHPTESPSRIFSAIPPLTPSPLPFPVSSPSPSGPSRPATSGSTASRPSASPPTAKQLLPKRPITPKEMPPPPLPASLPPRPQSPPPPRRSSIPYAPRHRISAPSSVLKPLTPAEIEWYKNYPGGLGSQVLRIKRKRTEEVSDGSDSRPTKKARDVRLVEQHYNARPEIGVQQRNDSPIIGLKNFNNWVKSVLISHFAHPVLAASPNSGPYAQTGPAGMRGRPVTGRGAGKVLDMGCGKGGDLTKWAKARIREYVGVDIAAISVDQARERYNALRAPKFAAAFAAADCYTSLLSASLPRRRL</sequence>
<dbReference type="EMBL" id="RWJN01000357">
    <property type="protein sequence ID" value="TCD62622.1"/>
    <property type="molecule type" value="Genomic_DNA"/>
</dbReference>
<evidence type="ECO:0000313" key="14">
    <source>
        <dbReference type="EMBL" id="TCD62622.1"/>
    </source>
</evidence>
<organism evidence="14 15">
    <name type="scientific">Steccherinum ochraceum</name>
    <dbReference type="NCBI Taxonomy" id="92696"/>
    <lineage>
        <taxon>Eukaryota</taxon>
        <taxon>Fungi</taxon>
        <taxon>Dikarya</taxon>
        <taxon>Basidiomycota</taxon>
        <taxon>Agaricomycotina</taxon>
        <taxon>Agaricomycetes</taxon>
        <taxon>Polyporales</taxon>
        <taxon>Steccherinaceae</taxon>
        <taxon>Steccherinum</taxon>
    </lineage>
</organism>